<dbReference type="GO" id="GO:0070939">
    <property type="term" value="C:Dsl1/NZR complex"/>
    <property type="evidence" value="ECO:0007669"/>
    <property type="project" value="InterPro"/>
</dbReference>
<protein>
    <submittedName>
        <fullName evidence="1">Uncharacterized protein</fullName>
    </submittedName>
</protein>
<dbReference type="GO" id="GO:0006890">
    <property type="term" value="P:retrograde vesicle-mediated transport, Golgi to endoplasmic reticulum"/>
    <property type="evidence" value="ECO:0007669"/>
    <property type="project" value="InterPro"/>
</dbReference>
<proteinExistence type="predicted"/>
<dbReference type="PANTHER" id="PTHR13520:SF0">
    <property type="entry name" value="RAD50-INTERACTING PROTEIN 1"/>
    <property type="match status" value="1"/>
</dbReference>
<dbReference type="Proteomes" id="UP001190700">
    <property type="component" value="Unassembled WGS sequence"/>
</dbReference>
<dbReference type="GO" id="GO:0060628">
    <property type="term" value="P:regulation of ER to Golgi vesicle-mediated transport"/>
    <property type="evidence" value="ECO:0007669"/>
    <property type="project" value="TreeGrafter"/>
</dbReference>
<dbReference type="EMBL" id="LGRX02012424">
    <property type="protein sequence ID" value="KAK3267404.1"/>
    <property type="molecule type" value="Genomic_DNA"/>
</dbReference>
<dbReference type="Gene3D" id="1.20.58.670">
    <property type="entry name" value="Dsl1p vesicle tethering complex, Tip20p subunit, domain D"/>
    <property type="match status" value="1"/>
</dbReference>
<keyword evidence="2" id="KW-1185">Reference proteome</keyword>
<dbReference type="GO" id="GO:0006888">
    <property type="term" value="P:endoplasmic reticulum to Golgi vesicle-mediated transport"/>
    <property type="evidence" value="ECO:0007669"/>
    <property type="project" value="InterPro"/>
</dbReference>
<dbReference type="PANTHER" id="PTHR13520">
    <property type="entry name" value="RAD50-INTERACTING PROTEIN 1 RINT-1"/>
    <property type="match status" value="1"/>
</dbReference>
<dbReference type="InterPro" id="IPR042044">
    <property type="entry name" value="EXOC6PINT-1/Sec15/Tip20_C_dom2"/>
</dbReference>
<dbReference type="AlphaFoldDB" id="A0AAE0FWN5"/>
<name>A0AAE0FWN5_9CHLO</name>
<reference evidence="1 2" key="1">
    <citation type="journal article" date="2015" name="Genome Biol. Evol.">
        <title>Comparative Genomics of a Bacterivorous Green Alga Reveals Evolutionary Causalities and Consequences of Phago-Mixotrophic Mode of Nutrition.</title>
        <authorList>
            <person name="Burns J.A."/>
            <person name="Paasch A."/>
            <person name="Narechania A."/>
            <person name="Kim E."/>
        </authorList>
    </citation>
    <scope>NUCLEOTIDE SEQUENCE [LARGE SCALE GENOMIC DNA]</scope>
    <source>
        <strain evidence="1 2">PLY_AMNH</strain>
    </source>
</reference>
<evidence type="ECO:0000313" key="2">
    <source>
        <dbReference type="Proteomes" id="UP001190700"/>
    </source>
</evidence>
<dbReference type="InterPro" id="IPR007528">
    <property type="entry name" value="RINT1_Tip20"/>
</dbReference>
<comment type="caution">
    <text evidence="1">The sequence shown here is derived from an EMBL/GenBank/DDBJ whole genome shotgun (WGS) entry which is preliminary data.</text>
</comment>
<gene>
    <name evidence="1" type="ORF">CYMTET_24037</name>
</gene>
<accession>A0AAE0FWN5</accession>
<organism evidence="1 2">
    <name type="scientific">Cymbomonas tetramitiformis</name>
    <dbReference type="NCBI Taxonomy" id="36881"/>
    <lineage>
        <taxon>Eukaryota</taxon>
        <taxon>Viridiplantae</taxon>
        <taxon>Chlorophyta</taxon>
        <taxon>Pyramimonadophyceae</taxon>
        <taxon>Pyramimonadales</taxon>
        <taxon>Pyramimonadaceae</taxon>
        <taxon>Cymbomonas</taxon>
    </lineage>
</organism>
<dbReference type="Pfam" id="PF04437">
    <property type="entry name" value="RINT1_TIP1"/>
    <property type="match status" value="1"/>
</dbReference>
<evidence type="ECO:0000313" key="1">
    <source>
        <dbReference type="EMBL" id="KAK3267404.1"/>
    </source>
</evidence>
<sequence length="371" mass="41297">MPRSSAPSSAPALLAPSACFLRKVRCGDPHPHQRLHFSRKVRCLGQIPHLISLHFLRKVKGCAPLDRHPHRATALLAQRLHFLRKVRCLGRPHPHQRLHFLRKVPAKVVSDFIGRLERKAEVVQNFRELKSPEGMRTVGQCASAAHFLQHSLEGLVEEPQFLDLLQGMSEAEAEAGLQEEIFGTMLATLEEFWRNWVDKLAAAATQHITEALAGYCALLAPFEEEEEEGPGELSVSSEVSPALCPTLDAIRVHLQMLHEVLDRGGFSKAWRLLAAGIRKHLLSSLALEARFSRTGAVKFQVDCDAITSIFKPYTPRPAKFFQELKEVCILAGLDHSGAQQVRESLPDLQNSILRDLGVCKLNSTQVARVLG</sequence>
<dbReference type="PROSITE" id="PS51386">
    <property type="entry name" value="RINT1_TIP20"/>
    <property type="match status" value="1"/>
</dbReference>